<dbReference type="OrthoDB" id="9796672at2"/>
<evidence type="ECO:0000256" key="2">
    <source>
        <dbReference type="ARBA" id="ARBA00005042"/>
    </source>
</evidence>
<comment type="pathway">
    <text evidence="3">Lipid metabolism.</text>
</comment>
<keyword evidence="10 17" id="KW-1133">Transmembrane helix</keyword>
<name>A0A1I3XFP4_9HYPH</name>
<evidence type="ECO:0000256" key="4">
    <source>
        <dbReference type="ARBA" id="ARBA00010441"/>
    </source>
</evidence>
<evidence type="ECO:0000256" key="7">
    <source>
        <dbReference type="ARBA" id="ARBA00022516"/>
    </source>
</evidence>
<proteinExistence type="inferred from homology"/>
<evidence type="ECO:0000256" key="12">
    <source>
        <dbReference type="ARBA" id="ARBA00023136"/>
    </source>
</evidence>
<dbReference type="AlphaFoldDB" id="A0A1I3XFP4"/>
<keyword evidence="12 17" id="KW-0472">Membrane</keyword>
<gene>
    <name evidence="18" type="ORF">SAMN05444581_10397</name>
</gene>
<keyword evidence="14" id="KW-1208">Phospholipid metabolism</keyword>
<accession>A0A1I3XFP4</accession>
<evidence type="ECO:0000256" key="11">
    <source>
        <dbReference type="ARBA" id="ARBA00023098"/>
    </source>
</evidence>
<dbReference type="PIRSF" id="PIRSF000847">
    <property type="entry name" value="Phos_ph_gly_syn"/>
    <property type="match status" value="1"/>
</dbReference>
<organism evidence="18 19">
    <name type="scientific">Methylocapsa palsarum</name>
    <dbReference type="NCBI Taxonomy" id="1612308"/>
    <lineage>
        <taxon>Bacteria</taxon>
        <taxon>Pseudomonadati</taxon>
        <taxon>Pseudomonadota</taxon>
        <taxon>Alphaproteobacteria</taxon>
        <taxon>Hyphomicrobiales</taxon>
        <taxon>Beijerinckiaceae</taxon>
        <taxon>Methylocapsa</taxon>
    </lineage>
</organism>
<dbReference type="STRING" id="1612308.SAMN05444581_10397"/>
<dbReference type="EMBL" id="FOSN01000003">
    <property type="protein sequence ID" value="SFK18358.1"/>
    <property type="molecule type" value="Genomic_DNA"/>
</dbReference>
<dbReference type="InterPro" id="IPR000462">
    <property type="entry name" value="CDP-OH_P_trans"/>
</dbReference>
<dbReference type="RefSeq" id="WP_091679222.1">
    <property type="nucleotide sequence ID" value="NZ_FOSN01000003.1"/>
</dbReference>
<keyword evidence="19" id="KW-1185">Reference proteome</keyword>
<evidence type="ECO:0000256" key="8">
    <source>
        <dbReference type="ARBA" id="ARBA00022679"/>
    </source>
</evidence>
<comment type="catalytic activity">
    <reaction evidence="15">
        <text>a CDP-1,2-diacyl-sn-glycerol + sn-glycerol 3-phosphate = a 1,2-diacyl-sn-glycero-3-phospho-(1'-sn-glycero-3'-phosphate) + CMP + H(+)</text>
        <dbReference type="Rhea" id="RHEA:12593"/>
        <dbReference type="ChEBI" id="CHEBI:15378"/>
        <dbReference type="ChEBI" id="CHEBI:57597"/>
        <dbReference type="ChEBI" id="CHEBI:58332"/>
        <dbReference type="ChEBI" id="CHEBI:60110"/>
        <dbReference type="ChEBI" id="CHEBI:60377"/>
        <dbReference type="EC" id="2.7.8.5"/>
    </reaction>
</comment>
<keyword evidence="7" id="KW-0444">Lipid biosynthesis</keyword>
<feature type="transmembrane region" description="Helical" evidence="17">
    <location>
        <begin position="74"/>
        <end position="99"/>
    </location>
</feature>
<feature type="transmembrane region" description="Helical" evidence="17">
    <location>
        <begin position="12"/>
        <end position="30"/>
    </location>
</feature>
<keyword evidence="13" id="KW-0594">Phospholipid biosynthesis</keyword>
<dbReference type="PANTHER" id="PTHR14269:SF62">
    <property type="entry name" value="CDP-DIACYLGLYCEROL--GLYCEROL-3-PHOSPHATE 3-PHOSPHATIDYLTRANSFERASE 1, CHLOROPLASTIC"/>
    <property type="match status" value="1"/>
</dbReference>
<evidence type="ECO:0000256" key="13">
    <source>
        <dbReference type="ARBA" id="ARBA00023209"/>
    </source>
</evidence>
<dbReference type="Pfam" id="PF01066">
    <property type="entry name" value="CDP-OH_P_transf"/>
    <property type="match status" value="1"/>
</dbReference>
<dbReference type="Proteomes" id="UP000198755">
    <property type="component" value="Unassembled WGS sequence"/>
</dbReference>
<dbReference type="InterPro" id="IPR048254">
    <property type="entry name" value="CDP_ALCOHOL_P_TRANSF_CS"/>
</dbReference>
<dbReference type="EC" id="2.7.8.5" evidence="5"/>
<dbReference type="PANTHER" id="PTHR14269">
    <property type="entry name" value="CDP-DIACYLGLYCEROL--GLYCEROL-3-PHOSPHATE 3-PHOSPHATIDYLTRANSFERASE-RELATED"/>
    <property type="match status" value="1"/>
</dbReference>
<dbReference type="Gene3D" id="1.20.120.1760">
    <property type="match status" value="1"/>
</dbReference>
<feature type="transmembrane region" description="Helical" evidence="17">
    <location>
        <begin position="153"/>
        <end position="173"/>
    </location>
</feature>
<keyword evidence="9 17" id="KW-0812">Transmembrane</keyword>
<evidence type="ECO:0000256" key="15">
    <source>
        <dbReference type="ARBA" id="ARBA00048586"/>
    </source>
</evidence>
<dbReference type="InterPro" id="IPR043130">
    <property type="entry name" value="CDP-OH_PTrfase_TM_dom"/>
</dbReference>
<keyword evidence="11" id="KW-0443">Lipid metabolism</keyword>
<evidence type="ECO:0000256" key="16">
    <source>
        <dbReference type="RuleBase" id="RU003750"/>
    </source>
</evidence>
<evidence type="ECO:0000313" key="18">
    <source>
        <dbReference type="EMBL" id="SFK18358.1"/>
    </source>
</evidence>
<dbReference type="PROSITE" id="PS00379">
    <property type="entry name" value="CDP_ALCOHOL_P_TRANSF"/>
    <property type="match status" value="1"/>
</dbReference>
<evidence type="ECO:0000313" key="19">
    <source>
        <dbReference type="Proteomes" id="UP000198755"/>
    </source>
</evidence>
<evidence type="ECO:0000256" key="5">
    <source>
        <dbReference type="ARBA" id="ARBA00013170"/>
    </source>
</evidence>
<evidence type="ECO:0000256" key="6">
    <source>
        <dbReference type="ARBA" id="ARBA00014944"/>
    </source>
</evidence>
<sequence>MGFSLTRSLPNLISLARLVLVPAIISMISAQRWKEASVVFVVAGVSDALDGWIARSFNLRSELGAYLDPLADKALIVSIYVTLAIVGVLPATIAIIVVARDAMIVGAFMISWFLDKPVEVRPLLISKLNTLVQLTCAALVLGAKAFDVATGAWLGPLIYLVAALSLASLGAYFNGWIRHMSV</sequence>
<comment type="pathway">
    <text evidence="2">Phospholipid metabolism; phosphatidylglycerol biosynthesis; phosphatidylglycerol from CDP-diacylglycerol: step 1/2.</text>
</comment>
<evidence type="ECO:0000256" key="3">
    <source>
        <dbReference type="ARBA" id="ARBA00005189"/>
    </source>
</evidence>
<dbReference type="InterPro" id="IPR050324">
    <property type="entry name" value="CDP-alcohol_PTase-I"/>
</dbReference>
<dbReference type="InterPro" id="IPR004570">
    <property type="entry name" value="Phosphatidylglycerol_P_synth"/>
</dbReference>
<evidence type="ECO:0000256" key="17">
    <source>
        <dbReference type="SAM" id="Phobius"/>
    </source>
</evidence>
<protein>
    <recommendedName>
        <fullName evidence="6">CDP-diacylglycerol--glycerol-3-phosphate 3-phosphatidyltransferase</fullName>
        <ecNumber evidence="5">2.7.8.5</ecNumber>
    </recommendedName>
</protein>
<comment type="similarity">
    <text evidence="4 16">Belongs to the CDP-alcohol phosphatidyltransferase class-I family.</text>
</comment>
<dbReference type="FunFam" id="1.20.120.1760:FF:000033">
    <property type="entry name" value="CDP-alcohol phosphatidyltransferase"/>
    <property type="match status" value="1"/>
</dbReference>
<dbReference type="GO" id="GO:0046474">
    <property type="term" value="P:glycerophospholipid biosynthetic process"/>
    <property type="evidence" value="ECO:0007669"/>
    <property type="project" value="TreeGrafter"/>
</dbReference>
<dbReference type="GO" id="GO:0008444">
    <property type="term" value="F:CDP-diacylglycerol-glycerol-3-phosphate 3-phosphatidyltransferase activity"/>
    <property type="evidence" value="ECO:0007669"/>
    <property type="project" value="UniProtKB-EC"/>
</dbReference>
<comment type="subcellular location">
    <subcellularLocation>
        <location evidence="1">Membrane</location>
        <topology evidence="1">Multi-pass membrane protein</topology>
    </subcellularLocation>
</comment>
<evidence type="ECO:0000256" key="10">
    <source>
        <dbReference type="ARBA" id="ARBA00022989"/>
    </source>
</evidence>
<keyword evidence="8 16" id="KW-0808">Transferase</keyword>
<dbReference type="GO" id="GO:0016020">
    <property type="term" value="C:membrane"/>
    <property type="evidence" value="ECO:0007669"/>
    <property type="project" value="UniProtKB-SubCell"/>
</dbReference>
<evidence type="ECO:0000256" key="14">
    <source>
        <dbReference type="ARBA" id="ARBA00023264"/>
    </source>
</evidence>
<evidence type="ECO:0000256" key="1">
    <source>
        <dbReference type="ARBA" id="ARBA00004141"/>
    </source>
</evidence>
<evidence type="ECO:0000256" key="9">
    <source>
        <dbReference type="ARBA" id="ARBA00022692"/>
    </source>
</evidence>
<reference evidence="18 19" key="1">
    <citation type="submission" date="2016-10" db="EMBL/GenBank/DDBJ databases">
        <authorList>
            <person name="de Groot N.N."/>
        </authorList>
    </citation>
    <scope>NUCLEOTIDE SEQUENCE [LARGE SCALE GENOMIC DNA]</scope>
    <source>
        <strain evidence="18 19">NE2</strain>
    </source>
</reference>